<evidence type="ECO:0000256" key="4">
    <source>
        <dbReference type="ARBA" id="ARBA00022801"/>
    </source>
</evidence>
<dbReference type="EMBL" id="JPVP01000040">
    <property type="protein sequence ID" value="KGR88406.1"/>
    <property type="molecule type" value="Genomic_DNA"/>
</dbReference>
<dbReference type="Gene3D" id="3.90.226.10">
    <property type="entry name" value="2-enoyl-CoA Hydratase, Chain A, domain 1"/>
    <property type="match status" value="1"/>
</dbReference>
<dbReference type="GO" id="GO:0004252">
    <property type="term" value="F:serine-type endopeptidase activity"/>
    <property type="evidence" value="ECO:0007669"/>
    <property type="project" value="InterPro"/>
</dbReference>
<gene>
    <name evidence="7" type="ORF">CD32_01730</name>
</gene>
<keyword evidence="2" id="KW-0963">Cytoplasm</keyword>
<dbReference type="GO" id="GO:0051117">
    <property type="term" value="F:ATPase binding"/>
    <property type="evidence" value="ECO:0007669"/>
    <property type="project" value="TreeGrafter"/>
</dbReference>
<sequence length="240" mass="27154">MANAKHRRFKNSQYADLIPEIPKNFAVEVDEEKDETVLTVYGEIGESWWYDSTSAGDIDRALKEVKTKGITVRLNSPGGDAFDGITIYNRLKDHDAKVKIIVDGWACSAASIIAMAADELIMNTGAMLMVHEAWTWAVGSKADLQKTVDMMVKLDESLLDIYMTKAKCTREEMQQFVENETWFTANEAVELGFATDVTQEEDKPVNNKVDAEQFKQGVLQRFKKEPKQTILTKFQRVSNE</sequence>
<organism evidence="7 8">
    <name type="scientific">Lysinibacillus odysseyi 34hs-1 = NBRC 100172</name>
    <dbReference type="NCBI Taxonomy" id="1220589"/>
    <lineage>
        <taxon>Bacteria</taxon>
        <taxon>Bacillati</taxon>
        <taxon>Bacillota</taxon>
        <taxon>Bacilli</taxon>
        <taxon>Bacillales</taxon>
        <taxon>Bacillaceae</taxon>
        <taxon>Lysinibacillus</taxon>
    </lineage>
</organism>
<proteinExistence type="inferred from homology"/>
<comment type="similarity">
    <text evidence="1 6">Belongs to the peptidase S14 family.</text>
</comment>
<dbReference type="GO" id="GO:0009368">
    <property type="term" value="C:endopeptidase Clp complex"/>
    <property type="evidence" value="ECO:0007669"/>
    <property type="project" value="TreeGrafter"/>
</dbReference>
<dbReference type="PANTHER" id="PTHR10381">
    <property type="entry name" value="ATP-DEPENDENT CLP PROTEASE PROTEOLYTIC SUBUNIT"/>
    <property type="match status" value="1"/>
</dbReference>
<accession>A0A0A3IUP2</accession>
<dbReference type="GO" id="GO:0006515">
    <property type="term" value="P:protein quality control for misfolded or incompletely synthesized proteins"/>
    <property type="evidence" value="ECO:0007669"/>
    <property type="project" value="TreeGrafter"/>
</dbReference>
<evidence type="ECO:0000256" key="5">
    <source>
        <dbReference type="ARBA" id="ARBA00022825"/>
    </source>
</evidence>
<dbReference type="InterPro" id="IPR001907">
    <property type="entry name" value="ClpP"/>
</dbReference>
<evidence type="ECO:0000313" key="8">
    <source>
        <dbReference type="Proteomes" id="UP000030437"/>
    </source>
</evidence>
<dbReference type="eggNOG" id="COG0740">
    <property type="taxonomic scope" value="Bacteria"/>
</dbReference>
<keyword evidence="8" id="KW-1185">Reference proteome</keyword>
<keyword evidence="5" id="KW-0720">Serine protease</keyword>
<name>A0A0A3IUP2_9BACI</name>
<dbReference type="Pfam" id="PF00574">
    <property type="entry name" value="CLP_protease"/>
    <property type="match status" value="1"/>
</dbReference>
<keyword evidence="3" id="KW-0645">Protease</keyword>
<evidence type="ECO:0000256" key="3">
    <source>
        <dbReference type="ARBA" id="ARBA00022670"/>
    </source>
</evidence>
<dbReference type="GO" id="GO:0004176">
    <property type="term" value="F:ATP-dependent peptidase activity"/>
    <property type="evidence" value="ECO:0007669"/>
    <property type="project" value="InterPro"/>
</dbReference>
<dbReference type="PANTHER" id="PTHR10381:SF70">
    <property type="entry name" value="ATP-DEPENDENT CLP PROTEASE PROTEOLYTIC SUBUNIT"/>
    <property type="match status" value="1"/>
</dbReference>
<dbReference type="CDD" id="cd07016">
    <property type="entry name" value="S14_ClpP_1"/>
    <property type="match status" value="1"/>
</dbReference>
<protein>
    <recommendedName>
        <fullName evidence="6">ATP-dependent Clp protease proteolytic subunit</fullName>
    </recommendedName>
</protein>
<dbReference type="PRINTS" id="PR00127">
    <property type="entry name" value="CLPPROTEASEP"/>
</dbReference>
<dbReference type="Proteomes" id="UP000030437">
    <property type="component" value="Unassembled WGS sequence"/>
</dbReference>
<reference evidence="7 8" key="1">
    <citation type="submission" date="2014-02" db="EMBL/GenBank/DDBJ databases">
        <title>Draft genome sequence of Lysinibacillus odysseyi NBRC 100172.</title>
        <authorList>
            <person name="Zhang F."/>
            <person name="Wang G."/>
            <person name="Zhang L."/>
        </authorList>
    </citation>
    <scope>NUCLEOTIDE SEQUENCE [LARGE SCALE GENOMIC DNA]</scope>
    <source>
        <strain evidence="7 8">NBRC 100172</strain>
    </source>
</reference>
<dbReference type="OrthoDB" id="9806592at2"/>
<dbReference type="AlphaFoldDB" id="A0A0A3IUP2"/>
<comment type="caution">
    <text evidence="7">The sequence shown here is derived from an EMBL/GenBank/DDBJ whole genome shotgun (WGS) entry which is preliminary data.</text>
</comment>
<dbReference type="NCBIfam" id="NF045542">
    <property type="entry name" value="Clp_rel_HeadMat"/>
    <property type="match status" value="1"/>
</dbReference>
<evidence type="ECO:0000256" key="6">
    <source>
        <dbReference type="RuleBase" id="RU003567"/>
    </source>
</evidence>
<dbReference type="SUPFAM" id="SSF52096">
    <property type="entry name" value="ClpP/crotonase"/>
    <property type="match status" value="1"/>
</dbReference>
<dbReference type="STRING" id="1220589.CD32_01730"/>
<dbReference type="InterPro" id="IPR023562">
    <property type="entry name" value="ClpP/TepA"/>
</dbReference>
<evidence type="ECO:0000256" key="2">
    <source>
        <dbReference type="ARBA" id="ARBA00022490"/>
    </source>
</evidence>
<evidence type="ECO:0000313" key="7">
    <source>
        <dbReference type="EMBL" id="KGR88406.1"/>
    </source>
</evidence>
<dbReference type="InterPro" id="IPR029045">
    <property type="entry name" value="ClpP/crotonase-like_dom_sf"/>
</dbReference>
<evidence type="ECO:0000256" key="1">
    <source>
        <dbReference type="ARBA" id="ARBA00007039"/>
    </source>
</evidence>
<keyword evidence="4" id="KW-0378">Hydrolase</keyword>